<evidence type="ECO:0000313" key="1">
    <source>
        <dbReference type="EMBL" id="EFX78186.1"/>
    </source>
</evidence>
<dbReference type="InParanoid" id="E9GQW8"/>
<dbReference type="AlphaFoldDB" id="E9GQW8"/>
<dbReference type="HOGENOM" id="CLU_1572213_0_0_1"/>
<sequence>MLSQQPLPNLAQPNKAISNCESQQQHQQQQQQQAKLMRIKQQHNQLVVNQVDEKAPPPSVCLVMEENLRMRRAIGDAVLTLTQWVHDTKDQNGNVASLVDRMKESVQKYNNSQQPEDVLKAMAIQMEARECEWAAERLAFQEKERVSKQMIFNLQQDNYRLRKSRIVSLY</sequence>
<protein>
    <submittedName>
        <fullName evidence="1">Uncharacterized protein</fullName>
    </submittedName>
</protein>
<dbReference type="OrthoDB" id="6363775at2759"/>
<evidence type="ECO:0000313" key="2">
    <source>
        <dbReference type="Proteomes" id="UP000000305"/>
    </source>
</evidence>
<gene>
    <name evidence="1" type="ORF">DAPPUDRAFT_105465</name>
</gene>
<dbReference type="KEGG" id="dpx:DAPPUDRAFT_105465"/>
<reference evidence="1 2" key="1">
    <citation type="journal article" date="2011" name="Science">
        <title>The ecoresponsive genome of Daphnia pulex.</title>
        <authorList>
            <person name="Colbourne J.K."/>
            <person name="Pfrender M.E."/>
            <person name="Gilbert D."/>
            <person name="Thomas W.K."/>
            <person name="Tucker A."/>
            <person name="Oakley T.H."/>
            <person name="Tokishita S."/>
            <person name="Aerts A."/>
            <person name="Arnold G.J."/>
            <person name="Basu M.K."/>
            <person name="Bauer D.J."/>
            <person name="Caceres C.E."/>
            <person name="Carmel L."/>
            <person name="Casola C."/>
            <person name="Choi J.H."/>
            <person name="Detter J.C."/>
            <person name="Dong Q."/>
            <person name="Dusheyko S."/>
            <person name="Eads B.D."/>
            <person name="Frohlich T."/>
            <person name="Geiler-Samerotte K.A."/>
            <person name="Gerlach D."/>
            <person name="Hatcher P."/>
            <person name="Jogdeo S."/>
            <person name="Krijgsveld J."/>
            <person name="Kriventseva E.V."/>
            <person name="Kultz D."/>
            <person name="Laforsch C."/>
            <person name="Lindquist E."/>
            <person name="Lopez J."/>
            <person name="Manak J.R."/>
            <person name="Muller J."/>
            <person name="Pangilinan J."/>
            <person name="Patwardhan R.P."/>
            <person name="Pitluck S."/>
            <person name="Pritham E.J."/>
            <person name="Rechtsteiner A."/>
            <person name="Rho M."/>
            <person name="Rogozin I.B."/>
            <person name="Sakarya O."/>
            <person name="Salamov A."/>
            <person name="Schaack S."/>
            <person name="Shapiro H."/>
            <person name="Shiga Y."/>
            <person name="Skalitzky C."/>
            <person name="Smith Z."/>
            <person name="Souvorov A."/>
            <person name="Sung W."/>
            <person name="Tang Z."/>
            <person name="Tsuchiya D."/>
            <person name="Tu H."/>
            <person name="Vos H."/>
            <person name="Wang M."/>
            <person name="Wolf Y.I."/>
            <person name="Yamagata H."/>
            <person name="Yamada T."/>
            <person name="Ye Y."/>
            <person name="Shaw J.R."/>
            <person name="Andrews J."/>
            <person name="Crease T.J."/>
            <person name="Tang H."/>
            <person name="Lucas S.M."/>
            <person name="Robertson H.M."/>
            <person name="Bork P."/>
            <person name="Koonin E.V."/>
            <person name="Zdobnov E.M."/>
            <person name="Grigoriev I.V."/>
            <person name="Lynch M."/>
            <person name="Boore J.L."/>
        </authorList>
    </citation>
    <scope>NUCLEOTIDE SEQUENCE [LARGE SCALE GENOMIC DNA]</scope>
</reference>
<dbReference type="EMBL" id="GL732558">
    <property type="protein sequence ID" value="EFX78186.1"/>
    <property type="molecule type" value="Genomic_DNA"/>
</dbReference>
<organism evidence="1 2">
    <name type="scientific">Daphnia pulex</name>
    <name type="common">Water flea</name>
    <dbReference type="NCBI Taxonomy" id="6669"/>
    <lineage>
        <taxon>Eukaryota</taxon>
        <taxon>Metazoa</taxon>
        <taxon>Ecdysozoa</taxon>
        <taxon>Arthropoda</taxon>
        <taxon>Crustacea</taxon>
        <taxon>Branchiopoda</taxon>
        <taxon>Diplostraca</taxon>
        <taxon>Cladocera</taxon>
        <taxon>Anomopoda</taxon>
        <taxon>Daphniidae</taxon>
        <taxon>Daphnia</taxon>
    </lineage>
</organism>
<dbReference type="PhylomeDB" id="E9GQW8"/>
<name>E9GQW8_DAPPU</name>
<proteinExistence type="predicted"/>
<accession>E9GQW8</accession>
<keyword evidence="2" id="KW-1185">Reference proteome</keyword>
<dbReference type="Proteomes" id="UP000000305">
    <property type="component" value="Unassembled WGS sequence"/>
</dbReference>